<dbReference type="OrthoDB" id="5944342at2"/>
<keyword evidence="1" id="KW-0732">Signal</keyword>
<proteinExistence type="predicted"/>
<dbReference type="EMBL" id="AVPS01000004">
    <property type="protein sequence ID" value="KGM52139.1"/>
    <property type="molecule type" value="Genomic_DNA"/>
</dbReference>
<name>A0A0A0ENX7_9GAMM</name>
<feature type="signal peptide" evidence="1">
    <location>
        <begin position="1"/>
        <end position="23"/>
    </location>
</feature>
<evidence type="ECO:0000313" key="3">
    <source>
        <dbReference type="EMBL" id="KGM52139.1"/>
    </source>
</evidence>
<evidence type="ECO:0000256" key="1">
    <source>
        <dbReference type="SAM" id="SignalP"/>
    </source>
</evidence>
<dbReference type="Pfam" id="PF10988">
    <property type="entry name" value="DUF2807"/>
    <property type="match status" value="1"/>
</dbReference>
<dbReference type="Proteomes" id="UP000030017">
    <property type="component" value="Unassembled WGS sequence"/>
</dbReference>
<keyword evidence="4" id="KW-1185">Reference proteome</keyword>
<accession>A0A0A0ENX7</accession>
<comment type="caution">
    <text evidence="3">The sequence shown here is derived from an EMBL/GenBank/DDBJ whole genome shotgun (WGS) entry which is preliminary data.</text>
</comment>
<dbReference type="RefSeq" id="WP_036193367.1">
    <property type="nucleotide sequence ID" value="NZ_AVPS01000004.1"/>
</dbReference>
<dbReference type="Gene3D" id="2.160.20.120">
    <property type="match status" value="1"/>
</dbReference>
<reference evidence="3 4" key="1">
    <citation type="submission" date="2013-08" db="EMBL/GenBank/DDBJ databases">
        <title>Genome sequencing of Lysobacter.</title>
        <authorList>
            <person name="Zhang S."/>
            <person name="Wang G."/>
        </authorList>
    </citation>
    <scope>NUCLEOTIDE SEQUENCE [LARGE SCALE GENOMIC DNA]</scope>
    <source>
        <strain evidence="3 4">Ko07</strain>
    </source>
</reference>
<evidence type="ECO:0000313" key="4">
    <source>
        <dbReference type="Proteomes" id="UP000030017"/>
    </source>
</evidence>
<dbReference type="AlphaFoldDB" id="A0A0A0ENX7"/>
<organism evidence="3 4">
    <name type="scientific">Lysobacter concretionis Ko07 = DSM 16239</name>
    <dbReference type="NCBI Taxonomy" id="1122185"/>
    <lineage>
        <taxon>Bacteria</taxon>
        <taxon>Pseudomonadati</taxon>
        <taxon>Pseudomonadota</taxon>
        <taxon>Gammaproteobacteria</taxon>
        <taxon>Lysobacterales</taxon>
        <taxon>Lysobacteraceae</taxon>
        <taxon>Novilysobacter</taxon>
    </lineage>
</organism>
<dbReference type="STRING" id="1122185.N792_07370"/>
<sequence length="284" mass="28957">MRKIILGGVILASTVLLPLAAMAGPSCQHSAPRNLALDLDGVRTVLFEIGPHDLQVRASATPNNRVEGVACASDATYLPELTLDQVKSGDRLTVRLLSNGNAGSGVVLNLFGMKRYAYMKLQAGVPDNVLVQLKVGSGDAGIDGAREARIDIGSGDATAHRIRGPLTASVGSGDLVSEDIGALQLQSIGSGDATFRNVRGPAKIGSIGSGDLKITGSQGPVDIGSVGSGDVELRDIGGDITVGSIGSGDIEVNGARGDLVVRSAGSGNVDHRGVEGTVNLPRKH</sequence>
<protein>
    <recommendedName>
        <fullName evidence="2">Putative auto-transporter adhesin head GIN domain-containing protein</fullName>
    </recommendedName>
</protein>
<evidence type="ECO:0000259" key="2">
    <source>
        <dbReference type="Pfam" id="PF10988"/>
    </source>
</evidence>
<dbReference type="InterPro" id="IPR021255">
    <property type="entry name" value="DUF2807"/>
</dbReference>
<dbReference type="eggNOG" id="COG3595">
    <property type="taxonomic scope" value="Bacteria"/>
</dbReference>
<gene>
    <name evidence="3" type="ORF">N792_07370</name>
</gene>
<feature type="domain" description="Putative auto-transporter adhesin head GIN" evidence="2">
    <location>
        <begin position="171"/>
        <end position="272"/>
    </location>
</feature>
<feature type="chain" id="PRO_5001969123" description="Putative auto-transporter adhesin head GIN domain-containing protein" evidence="1">
    <location>
        <begin position="24"/>
        <end position="284"/>
    </location>
</feature>